<protein>
    <submittedName>
        <fullName evidence="1">Uncharacterized protein</fullName>
    </submittedName>
</protein>
<dbReference type="OrthoDB" id="10005492at2759"/>
<keyword evidence="2" id="KW-1185">Reference proteome</keyword>
<dbReference type="InterPro" id="IPR039646">
    <property type="entry name" value="ZNHIT2"/>
</dbReference>
<comment type="caution">
    <text evidence="1">The sequence shown here is derived from an EMBL/GenBank/DDBJ whole genome shotgun (WGS) entry which is preliminary data.</text>
</comment>
<dbReference type="AlphaFoldDB" id="A0A448X443"/>
<gene>
    <name evidence="1" type="ORF">PXEA_LOCUS20898</name>
</gene>
<organism evidence="1 2">
    <name type="scientific">Protopolystoma xenopodis</name>
    <dbReference type="NCBI Taxonomy" id="117903"/>
    <lineage>
        <taxon>Eukaryota</taxon>
        <taxon>Metazoa</taxon>
        <taxon>Spiralia</taxon>
        <taxon>Lophotrochozoa</taxon>
        <taxon>Platyhelminthes</taxon>
        <taxon>Monogenea</taxon>
        <taxon>Polyopisthocotylea</taxon>
        <taxon>Polystomatidea</taxon>
        <taxon>Polystomatidae</taxon>
        <taxon>Protopolystoma</taxon>
    </lineage>
</organism>
<accession>A0A448X443</accession>
<dbReference type="Proteomes" id="UP000784294">
    <property type="component" value="Unassembled WGS sequence"/>
</dbReference>
<dbReference type="EMBL" id="CAAALY010087417">
    <property type="protein sequence ID" value="VEL27458.1"/>
    <property type="molecule type" value="Genomic_DNA"/>
</dbReference>
<evidence type="ECO:0000313" key="2">
    <source>
        <dbReference type="Proteomes" id="UP000784294"/>
    </source>
</evidence>
<reference evidence="1" key="1">
    <citation type="submission" date="2018-11" db="EMBL/GenBank/DDBJ databases">
        <authorList>
            <consortium name="Pathogen Informatics"/>
        </authorList>
    </citation>
    <scope>NUCLEOTIDE SEQUENCE</scope>
</reference>
<name>A0A448X443_9PLAT</name>
<proteinExistence type="predicted"/>
<dbReference type="PANTHER" id="PTHR15555:SF0">
    <property type="entry name" value="ZINC FINGER HIT DOMAIN-CONTAINING PROTEIN 2"/>
    <property type="match status" value="1"/>
</dbReference>
<dbReference type="PANTHER" id="PTHR15555">
    <property type="entry name" value="ZINC FINGER HIT DOMAIN CONTAINING PROTEIN 2 PROTEIN FON -RELATED"/>
    <property type="match status" value="1"/>
</dbReference>
<evidence type="ECO:0000313" key="1">
    <source>
        <dbReference type="EMBL" id="VEL27458.1"/>
    </source>
</evidence>
<sequence>MQITPVLDCSEAFYKECCLENLNDRSSDNQILHILSRQAHLKDSLFGTSHCYDSETSENHSSSEESVSAPMPSFRGIDLTQDFDPEVVWNMLSLNERREFIRHANSGAISAYIEIWSPWWIDSTCITDTDQSLPQAKSLETLMPSGKRPNSSVALNICETVMIYAFICRYFNGDHFDLVNEAADALIKLSTCLSRSDQPVSTQPQSASSVGLFGFPRTDNCGISQIISGLHFRLMINNFKPTPSLIVLLLADLYKISSSLDKIRKAVDDSFKIILKGFPKQKTRGLLLASRKLEFWRACCSQSSLTWLDDQLYSLRPAIAIEMRLRDCDLSHLDSELDDSILKTAS</sequence>